<dbReference type="InterPro" id="IPR013196">
    <property type="entry name" value="HTH_11"/>
</dbReference>
<keyword evidence="6" id="KW-1185">Reference proteome</keyword>
<dbReference type="PANTHER" id="PTHR34580">
    <property type="match status" value="1"/>
</dbReference>
<protein>
    <submittedName>
        <fullName evidence="5">WYL domain-containing protein</fullName>
    </submittedName>
</protein>
<dbReference type="PIRSF" id="PIRSF016838">
    <property type="entry name" value="PafC"/>
    <property type="match status" value="1"/>
</dbReference>
<dbReference type="InterPro" id="IPR028349">
    <property type="entry name" value="PafC-like"/>
</dbReference>
<accession>A0ABR9P9H0</accession>
<proteinExistence type="predicted"/>
<sequence length="326" mass="35970">MLRLLSLLQSGRQWPAAELADALGVPPRTLRRDIGQIRAMGYPVQSARGPGGHYRLLAGSTLPPLMLEDDEAVAAVLGLGLAASGGTGVETEEPADRARTKLRRILPPRLRRTADAVRAAVEFGPAEEPGIDRHLLDTVVTAVDAHRYLSFDHDPGTGPAPRTVEPVRLVRLRRRWYLYAWDTGRDDWRAFRLDRMSAPRVSGDHFLARRPPADDLAHHLQERFHGPRSVRVVLTLDTGMHDAAARLHRIDGTLEPLGEHGCRYTAHVDSFEWLTAVLAASDIGFRVEEPAEFARHLEHTARRLLGASRPDPDDRPAGPVGPDPGN</sequence>
<gene>
    <name evidence="5" type="ORF">IDM40_17445</name>
</gene>
<dbReference type="InterPro" id="IPR026881">
    <property type="entry name" value="WYL_dom"/>
</dbReference>
<organism evidence="5 6">
    <name type="scientific">Nocardiopsis coralli</name>
    <dbReference type="NCBI Taxonomy" id="2772213"/>
    <lineage>
        <taxon>Bacteria</taxon>
        <taxon>Bacillati</taxon>
        <taxon>Actinomycetota</taxon>
        <taxon>Actinomycetes</taxon>
        <taxon>Streptosporangiales</taxon>
        <taxon>Nocardiopsidaceae</taxon>
        <taxon>Nocardiopsis</taxon>
    </lineage>
</organism>
<evidence type="ECO:0000259" key="4">
    <source>
        <dbReference type="Pfam" id="PF25583"/>
    </source>
</evidence>
<dbReference type="Proteomes" id="UP000806528">
    <property type="component" value="Unassembled WGS sequence"/>
</dbReference>
<dbReference type="PROSITE" id="PS52050">
    <property type="entry name" value="WYL"/>
    <property type="match status" value="1"/>
</dbReference>
<dbReference type="Pfam" id="PF08279">
    <property type="entry name" value="HTH_11"/>
    <property type="match status" value="1"/>
</dbReference>
<dbReference type="EMBL" id="JADBGI010000015">
    <property type="protein sequence ID" value="MBE3000472.1"/>
    <property type="molecule type" value="Genomic_DNA"/>
</dbReference>
<dbReference type="InterPro" id="IPR057727">
    <property type="entry name" value="WCX_dom"/>
</dbReference>
<reference evidence="5 6" key="1">
    <citation type="submission" date="2020-09" db="EMBL/GenBank/DDBJ databases">
        <title>Diversity and distribution of actinomycetes associated with coral in the coast of Hainan.</title>
        <authorList>
            <person name="Li F."/>
        </authorList>
    </citation>
    <scope>NUCLEOTIDE SEQUENCE [LARGE SCALE GENOMIC DNA]</scope>
    <source>
        <strain evidence="5 6">HNM0947</strain>
    </source>
</reference>
<dbReference type="InterPro" id="IPR051534">
    <property type="entry name" value="CBASS_pafABC_assoc_protein"/>
</dbReference>
<dbReference type="PANTHER" id="PTHR34580:SF3">
    <property type="entry name" value="PROTEIN PAFB"/>
    <property type="match status" value="1"/>
</dbReference>
<evidence type="ECO:0000259" key="2">
    <source>
        <dbReference type="Pfam" id="PF08279"/>
    </source>
</evidence>
<evidence type="ECO:0000259" key="3">
    <source>
        <dbReference type="Pfam" id="PF13280"/>
    </source>
</evidence>
<evidence type="ECO:0000313" key="6">
    <source>
        <dbReference type="Proteomes" id="UP000806528"/>
    </source>
</evidence>
<feature type="domain" description="WCX" evidence="4">
    <location>
        <begin position="230"/>
        <end position="305"/>
    </location>
</feature>
<feature type="region of interest" description="Disordered" evidence="1">
    <location>
        <begin position="303"/>
        <end position="326"/>
    </location>
</feature>
<name>A0ABR9P9H0_9ACTN</name>
<dbReference type="Gene3D" id="1.10.10.10">
    <property type="entry name" value="Winged helix-like DNA-binding domain superfamily/Winged helix DNA-binding domain"/>
    <property type="match status" value="1"/>
</dbReference>
<dbReference type="SUPFAM" id="SSF46785">
    <property type="entry name" value="Winged helix' DNA-binding domain"/>
    <property type="match status" value="1"/>
</dbReference>
<evidence type="ECO:0000313" key="5">
    <source>
        <dbReference type="EMBL" id="MBE3000472.1"/>
    </source>
</evidence>
<comment type="caution">
    <text evidence="5">The sequence shown here is derived from an EMBL/GenBank/DDBJ whole genome shotgun (WGS) entry which is preliminary data.</text>
</comment>
<dbReference type="Pfam" id="PF13280">
    <property type="entry name" value="WYL"/>
    <property type="match status" value="1"/>
</dbReference>
<dbReference type="Pfam" id="PF25583">
    <property type="entry name" value="WCX"/>
    <property type="match status" value="1"/>
</dbReference>
<dbReference type="InterPro" id="IPR036388">
    <property type="entry name" value="WH-like_DNA-bd_sf"/>
</dbReference>
<evidence type="ECO:0000256" key="1">
    <source>
        <dbReference type="SAM" id="MobiDB-lite"/>
    </source>
</evidence>
<dbReference type="InterPro" id="IPR036390">
    <property type="entry name" value="WH_DNA-bd_sf"/>
</dbReference>
<feature type="domain" description="Helix-turn-helix type 11" evidence="2">
    <location>
        <begin position="3"/>
        <end position="51"/>
    </location>
</feature>
<feature type="domain" description="WYL" evidence="3">
    <location>
        <begin position="135"/>
        <end position="200"/>
    </location>
</feature>